<sequence>MVSFKYLVSLALATTVVQSFTLLHDAEGYAILPPTDVVLNYLKEAGKKDASTHYDVVNTVHKNGEIVQVNTHTHEIKQTGKYKYNYDNSCYHDESKRDNLFTREIQDSSLTQCFNKDSELETSQCGFDFIAYDDASNCDSSTTKYSCVLDVQKQQDATLKLKDMDDIPAQVRCYHKLSDAKSDKVTGGACGK</sequence>
<organism evidence="2 3">
    <name type="scientific">Candida parapsilosis</name>
    <name type="common">Yeast</name>
    <dbReference type="NCBI Taxonomy" id="5480"/>
    <lineage>
        <taxon>Eukaryota</taxon>
        <taxon>Fungi</taxon>
        <taxon>Dikarya</taxon>
        <taxon>Ascomycota</taxon>
        <taxon>Saccharomycotina</taxon>
        <taxon>Pichiomycetes</taxon>
        <taxon>Debaryomycetaceae</taxon>
        <taxon>Candida/Lodderomyces clade</taxon>
        <taxon>Candida</taxon>
    </lineage>
</organism>
<feature type="chain" id="PRO_5044694721" evidence="1">
    <location>
        <begin position="20"/>
        <end position="192"/>
    </location>
</feature>
<proteinExistence type="predicted"/>
<dbReference type="Proteomes" id="UP000590412">
    <property type="component" value="Unassembled WGS sequence"/>
</dbReference>
<keyword evidence="1" id="KW-0732">Signal</keyword>
<evidence type="ECO:0000256" key="1">
    <source>
        <dbReference type="SAM" id="SignalP"/>
    </source>
</evidence>
<gene>
    <name evidence="2" type="ORF">FOB60_000838</name>
</gene>
<accession>A0A8X7TEL7</accession>
<protein>
    <submittedName>
        <fullName evidence="2">Uncharacterized protein</fullName>
    </submittedName>
</protein>
<feature type="signal peptide" evidence="1">
    <location>
        <begin position="1"/>
        <end position="19"/>
    </location>
</feature>
<evidence type="ECO:0000313" key="2">
    <source>
        <dbReference type="EMBL" id="KAF6059256.1"/>
    </source>
</evidence>
<comment type="caution">
    <text evidence="2">The sequence shown here is derived from an EMBL/GenBank/DDBJ whole genome shotgun (WGS) entry which is preliminary data.</text>
</comment>
<reference evidence="2" key="1">
    <citation type="submission" date="2020-03" db="EMBL/GenBank/DDBJ databases">
        <title>FDA dAtabase for Regulatory Grade micrObial Sequences (FDA-ARGOS): Supporting development and validation of Infectious Disease Dx tests.</title>
        <authorList>
            <person name="Campos J."/>
            <person name="Goldberg B."/>
            <person name="Tallon L."/>
            <person name="Sadzewicz L."/>
            <person name="Vavikolanu K."/>
            <person name="Mehta A."/>
            <person name="Aluvathingal J."/>
            <person name="Nadendla S."/>
            <person name="Nandy P."/>
            <person name="Geyer C."/>
            <person name="Yan Y."/>
            <person name="Sichtig H."/>
        </authorList>
    </citation>
    <scope>NUCLEOTIDE SEQUENCE [LARGE SCALE GENOMIC DNA]</scope>
    <source>
        <strain evidence="2">FDAARGOS_652</strain>
    </source>
</reference>
<dbReference type="AlphaFoldDB" id="A0A8X7TEL7"/>
<name>A0A8X7TEL7_CANPA</name>
<dbReference type="OrthoDB" id="4002850at2759"/>
<dbReference type="EMBL" id="JABWAB010000001">
    <property type="protein sequence ID" value="KAF6059256.1"/>
    <property type="molecule type" value="Genomic_DNA"/>
</dbReference>
<evidence type="ECO:0000313" key="3">
    <source>
        <dbReference type="Proteomes" id="UP000590412"/>
    </source>
</evidence>